<evidence type="ECO:0000313" key="1">
    <source>
        <dbReference type="EMBL" id="TCM84993.1"/>
    </source>
</evidence>
<evidence type="ECO:0000313" key="2">
    <source>
        <dbReference type="Proteomes" id="UP000295277"/>
    </source>
</evidence>
<protein>
    <submittedName>
        <fullName evidence="1">Uncharacterized protein</fullName>
    </submittedName>
</protein>
<name>A0A4R1YW58_9RHOB</name>
<organism evidence="1 2">
    <name type="scientific">Rhodovulum steppense</name>
    <dbReference type="NCBI Taxonomy" id="540251"/>
    <lineage>
        <taxon>Bacteria</taxon>
        <taxon>Pseudomonadati</taxon>
        <taxon>Pseudomonadota</taxon>
        <taxon>Alphaproteobacteria</taxon>
        <taxon>Rhodobacterales</taxon>
        <taxon>Paracoccaceae</taxon>
        <taxon>Rhodovulum</taxon>
    </lineage>
</organism>
<gene>
    <name evidence="1" type="ORF">EV216_10978</name>
</gene>
<reference evidence="1 2" key="1">
    <citation type="submission" date="2019-03" db="EMBL/GenBank/DDBJ databases">
        <title>Genomic Encyclopedia of Type Strains, Phase IV (KMG-IV): sequencing the most valuable type-strain genomes for metagenomic binning, comparative biology and taxonomic classification.</title>
        <authorList>
            <person name="Goeker M."/>
        </authorList>
    </citation>
    <scope>NUCLEOTIDE SEQUENCE [LARGE SCALE GENOMIC DNA]</scope>
    <source>
        <strain evidence="1 2">DSM 21153</strain>
    </source>
</reference>
<keyword evidence="2" id="KW-1185">Reference proteome</keyword>
<comment type="caution">
    <text evidence="1">The sequence shown here is derived from an EMBL/GenBank/DDBJ whole genome shotgun (WGS) entry which is preliminary data.</text>
</comment>
<dbReference type="Proteomes" id="UP000295277">
    <property type="component" value="Unassembled WGS sequence"/>
</dbReference>
<dbReference type="EMBL" id="SLVM01000009">
    <property type="protein sequence ID" value="TCM84993.1"/>
    <property type="molecule type" value="Genomic_DNA"/>
</dbReference>
<dbReference type="OrthoDB" id="8549922at2"/>
<accession>A0A4R1YW58</accession>
<dbReference type="AlphaFoldDB" id="A0A4R1YW58"/>
<sequence length="165" mass="18024">MFHADGLPGDPDLGRTYEVAPFLVDTEDLAVKTIFPLGVDELEDRELADLRNRAPWPDVPFVATGRFADHQAYLGAWGRLAHALGREPRVIDLTETQPRPLIAGATMLLVAEREPRSTGRFSCRPMGPGWAMPNAAPSSPMRCLRRAPGLCGLSLLRADDPGARL</sequence>
<dbReference type="RefSeq" id="WP_132694493.1">
    <property type="nucleotide sequence ID" value="NZ_SLVM01000009.1"/>
</dbReference>
<proteinExistence type="predicted"/>